<dbReference type="EMBL" id="MK072472">
    <property type="protein sequence ID" value="AYV85754.1"/>
    <property type="molecule type" value="Genomic_DNA"/>
</dbReference>
<gene>
    <name evidence="1" type="ORF">Satyrvirus36_12</name>
</gene>
<accession>A0A3G5AGN1</accession>
<sequence>MEAPHFMVNYMINRLESHGIKYENLCEFLKNNNGIVFGSFLIACLLNNELYNDIDIMINREGKTNKELLLSFNKIFDEKHCPGIDEYTRDPCCVQVKDYELTYHFILKTPTIKIDLLCCKNDPKDLVTKYIEFDVSRTYFDGTLLHTTIDVNEFVSDPKVTILEPHTYGFDIIYDPWALVTMFYGISNEEYAKLLSKGTLDNVLSIMANVNDISDFGGYVDFFRKPKYNRKLKYIISEEDKNKYFRTDGPDNYCKHTIRKRNFYCIQIIKMYQDLMKNYVGPLNINTTPYRIYKLLFRCLKFIRRGIRITNFNDFFKDTSN</sequence>
<organism evidence="1">
    <name type="scientific">Satyrvirus sp</name>
    <dbReference type="NCBI Taxonomy" id="2487771"/>
    <lineage>
        <taxon>Viruses</taxon>
        <taxon>Varidnaviria</taxon>
        <taxon>Bamfordvirae</taxon>
        <taxon>Nucleocytoviricota</taxon>
        <taxon>Megaviricetes</taxon>
        <taxon>Imitervirales</taxon>
        <taxon>Mimiviridae</taxon>
        <taxon>Megamimivirinae</taxon>
    </lineage>
</organism>
<protein>
    <submittedName>
        <fullName evidence="1">Uncharacterized protein</fullName>
    </submittedName>
</protein>
<name>A0A3G5AGN1_9VIRU</name>
<reference evidence="1" key="1">
    <citation type="submission" date="2018-10" db="EMBL/GenBank/DDBJ databases">
        <title>Hidden diversity of soil giant viruses.</title>
        <authorList>
            <person name="Schulz F."/>
            <person name="Alteio L."/>
            <person name="Goudeau D."/>
            <person name="Ryan E.M."/>
            <person name="Malmstrom R.R."/>
            <person name="Blanchard J."/>
            <person name="Woyke T."/>
        </authorList>
    </citation>
    <scope>NUCLEOTIDE SEQUENCE</scope>
    <source>
        <strain evidence="1">SAV1</strain>
    </source>
</reference>
<proteinExistence type="predicted"/>
<evidence type="ECO:0000313" key="1">
    <source>
        <dbReference type="EMBL" id="AYV85754.1"/>
    </source>
</evidence>